<dbReference type="AlphaFoldDB" id="W0QC04"/>
<dbReference type="KEGG" id="mvi:X808_12990"/>
<dbReference type="Proteomes" id="UP000066995">
    <property type="component" value="Chromosome"/>
</dbReference>
<dbReference type="STRING" id="1433287.X808_12990"/>
<dbReference type="RefSeq" id="WP_025217531.1">
    <property type="nucleotide sequence ID" value="NZ_CP006943.1"/>
</dbReference>
<proteinExistence type="predicted"/>
<dbReference type="PROSITE" id="PS51257">
    <property type="entry name" value="PROKAR_LIPOPROTEIN"/>
    <property type="match status" value="1"/>
</dbReference>
<gene>
    <name evidence="2" type="ORF">X808_12990</name>
</gene>
<dbReference type="PATRIC" id="fig|1433287.3.peg.1302"/>
<dbReference type="OrthoDB" id="6504878at2"/>
<feature type="chain" id="PRO_5004793307" description="Lipoprotein" evidence="1">
    <location>
        <begin position="21"/>
        <end position="82"/>
    </location>
</feature>
<keyword evidence="1" id="KW-0732">Signal</keyword>
<dbReference type="Pfam" id="PF07119">
    <property type="entry name" value="DUF1375"/>
    <property type="match status" value="1"/>
</dbReference>
<sequence length="82" mass="8139">MKLAKLAVIALLATSLSGCGTLLSFGVGDCSPYSGVRANADLMSEPGPDGAALTALGIVDMPFSLVADTVLLPVTAICAISN</sequence>
<dbReference type="EMBL" id="CP006943">
    <property type="protein sequence ID" value="AHG75822.1"/>
    <property type="molecule type" value="Genomic_DNA"/>
</dbReference>
<evidence type="ECO:0008006" key="4">
    <source>
        <dbReference type="Google" id="ProtNLM"/>
    </source>
</evidence>
<keyword evidence="3" id="KW-1185">Reference proteome</keyword>
<accession>W0QC04</accession>
<evidence type="ECO:0000313" key="2">
    <source>
        <dbReference type="EMBL" id="AHG75822.1"/>
    </source>
</evidence>
<protein>
    <recommendedName>
        <fullName evidence="4">Lipoprotein</fullName>
    </recommendedName>
</protein>
<reference evidence="2 3" key="1">
    <citation type="submission" date="2013-12" db="EMBL/GenBank/DDBJ databases">
        <title>Annotation of the Mannheimia varigena USDA-ARS-USMARC-1296 complete genome.</title>
        <authorList>
            <person name="Harhay G.P."/>
            <person name="Clawson M.L."/>
            <person name="Murray R.W."/>
            <person name="Lubbers B.V."/>
            <person name="Heaton M.P."/>
            <person name="Chitko-Mckown C.G."/>
            <person name="Harhay D.M."/>
            <person name="Smith T.P.L."/>
        </authorList>
    </citation>
    <scope>NUCLEOTIDE SEQUENCE [LARGE SCALE GENOMIC DNA]</scope>
    <source>
        <strain evidence="2 3">USDA-ARS-USMARC-1296</strain>
    </source>
</reference>
<evidence type="ECO:0000256" key="1">
    <source>
        <dbReference type="SAM" id="SignalP"/>
    </source>
</evidence>
<evidence type="ECO:0000313" key="3">
    <source>
        <dbReference type="Proteomes" id="UP000066995"/>
    </source>
</evidence>
<dbReference type="InterPro" id="IPR010780">
    <property type="entry name" value="DUF1375"/>
</dbReference>
<dbReference type="HOGENOM" id="CLU_174770_0_0_6"/>
<organism evidence="2 3">
    <name type="scientific">Mannheimia varigena USDA-ARS-USMARC-1296</name>
    <dbReference type="NCBI Taxonomy" id="1433287"/>
    <lineage>
        <taxon>Bacteria</taxon>
        <taxon>Pseudomonadati</taxon>
        <taxon>Pseudomonadota</taxon>
        <taxon>Gammaproteobacteria</taxon>
        <taxon>Pasteurellales</taxon>
        <taxon>Pasteurellaceae</taxon>
        <taxon>Mannheimia</taxon>
    </lineage>
</organism>
<feature type="signal peptide" evidence="1">
    <location>
        <begin position="1"/>
        <end position="20"/>
    </location>
</feature>
<name>W0QC04_9PAST</name>